<dbReference type="EMBL" id="ML977141">
    <property type="protein sequence ID" value="KAF1990629.1"/>
    <property type="molecule type" value="Genomic_DNA"/>
</dbReference>
<comment type="cofactor">
    <cofactor evidence="1">
        <name>FMN</name>
        <dbReference type="ChEBI" id="CHEBI:58210"/>
    </cofactor>
</comment>
<gene>
    <name evidence="12" type="ORF">K402DRAFT_410120</name>
</gene>
<dbReference type="Gene3D" id="3.90.1230.10">
    <property type="entry name" value="Nitric Oxide Synthase, Chain A, domain 3"/>
    <property type="match status" value="1"/>
</dbReference>
<reference evidence="12" key="1">
    <citation type="journal article" date="2020" name="Stud. Mycol.">
        <title>101 Dothideomycetes genomes: a test case for predicting lifestyles and emergence of pathogens.</title>
        <authorList>
            <person name="Haridas S."/>
            <person name="Albert R."/>
            <person name="Binder M."/>
            <person name="Bloem J."/>
            <person name="Labutti K."/>
            <person name="Salamov A."/>
            <person name="Andreopoulos B."/>
            <person name="Baker S."/>
            <person name="Barry K."/>
            <person name="Bills G."/>
            <person name="Bluhm B."/>
            <person name="Cannon C."/>
            <person name="Castanera R."/>
            <person name="Culley D."/>
            <person name="Daum C."/>
            <person name="Ezra D."/>
            <person name="Gonzalez J."/>
            <person name="Henrissat B."/>
            <person name="Kuo A."/>
            <person name="Liang C."/>
            <person name="Lipzen A."/>
            <person name="Lutzoni F."/>
            <person name="Magnuson J."/>
            <person name="Mondo S."/>
            <person name="Nolan M."/>
            <person name="Ohm R."/>
            <person name="Pangilinan J."/>
            <person name="Park H.-J."/>
            <person name="Ramirez L."/>
            <person name="Alfaro M."/>
            <person name="Sun H."/>
            <person name="Tritt A."/>
            <person name="Yoshinaga Y."/>
            <person name="Zwiers L.-H."/>
            <person name="Turgeon B."/>
            <person name="Goodwin S."/>
            <person name="Spatafora J."/>
            <person name="Crous P."/>
            <person name="Grigoriev I."/>
        </authorList>
    </citation>
    <scope>NUCLEOTIDE SEQUENCE</scope>
    <source>
        <strain evidence="12">CBS 113979</strain>
    </source>
</reference>
<keyword evidence="9" id="KW-0408">Iron</keyword>
<dbReference type="OrthoDB" id="1856718at2759"/>
<evidence type="ECO:0000256" key="4">
    <source>
        <dbReference type="ARBA" id="ARBA00022617"/>
    </source>
</evidence>
<sequence>MERIQQAHRTLAPTGCTPKFCQSGRMTRINEPRVGRDRPLAEIQQEAVDFLRECRDQNVITSDVILDKRIREALVQISNTAVVGPITDRDGNVSDGLAGGSWYQHPAELEYGLRASWRNARRCIMRSEHEHLALCDLRRVRSSREMARTIVKGMQQAFNRGHILPTAFVFPPRLPGNRGPMVWNHQILAFAGYRQEDGSVLGDPASVEITENMIEFGWKPPMNKTRWDILPLITMAENDAPYMMELPLEFKRTVQITHPRYEEEFRTLDLRWVLAPALSRLGFDIGGNQYTATPFIGWFMDAEIGIRNLADSFRYNVLPDVVEALRLSPEPETPLEDLPEYMHLVALSRAQAELNFAVYYSYLHDHVMMIDTLSSSLEYQNFDEDRRDEVGYRLPADPYWIAPPQGSIVPIWHKGGLPNYQPKPMVCRHVQDPVKAWRRETPEHKRSSQKGLMKTLADADEALPRIRIFSCSAGVNAGKMARRLHETMMRLVHEVDDPFEVDTEKPLNQLDLAEVGAEDIVLIVASTTGRGEIPRNAQRFVQRYKSEKALETPPRFSCFANGDSTYGDTYNTAGKTIQGLMTQMGCRPLLGHCYAGDTAVHNPDWESFTQWLENIDHLILGNHHKIELPTSLTDMQEQTTTLNEMPTATLVRLQRLDPNGVLLITLDIGEREYQEMDHIKILAPNSDNEVESALAALRLAADDTLEWHHQPAKSFLSRYVDLSHTFKSLDWYPGFDELPTEKQAELKSATVSAILEELDSASFDGAMIEQICKDMPSIVPRLYSVASCPAFSNSNAILEEGSGTMVDIVVKVNPSGRFSDLFLLNAKLGAQMRFSLTSPDTWQLIQAQKPNAPFIAIATGSGIGPVRALLQRRMIDLGRTTGEAGRPRSGKTFDVGPQSIYSASRRGSASSTGSGTRHSSVGGKNINHHAHLGVASTRQSVSLFAGFKKEDADFVAHAIRPASHAGILDVVELCPSNEERTRVQEHLLLPHVKEGLLKKLKDPSCIVFVCANEKAAEASVINLSLVLGGNVKDVLGERYVEEVFRS</sequence>
<dbReference type="SUPFAM" id="SSF56512">
    <property type="entry name" value="Nitric oxide (NO) synthase oxygenase domain"/>
    <property type="match status" value="1"/>
</dbReference>
<evidence type="ECO:0000313" key="12">
    <source>
        <dbReference type="EMBL" id="KAF1990629.1"/>
    </source>
</evidence>
<dbReference type="InterPro" id="IPR039261">
    <property type="entry name" value="FNR_nucleotide-bd"/>
</dbReference>
<evidence type="ECO:0000256" key="5">
    <source>
        <dbReference type="ARBA" id="ARBA00022643"/>
    </source>
</evidence>
<dbReference type="GO" id="GO:0006809">
    <property type="term" value="P:nitric oxide biosynthetic process"/>
    <property type="evidence" value="ECO:0007669"/>
    <property type="project" value="InterPro"/>
</dbReference>
<dbReference type="InterPro" id="IPR036119">
    <property type="entry name" value="NOS_N_sf"/>
</dbReference>
<dbReference type="PROSITE" id="PS50902">
    <property type="entry name" value="FLAVODOXIN_LIKE"/>
    <property type="match status" value="1"/>
</dbReference>
<dbReference type="SUPFAM" id="SSF52218">
    <property type="entry name" value="Flavoproteins"/>
    <property type="match status" value="1"/>
</dbReference>
<comment type="similarity">
    <text evidence="2">Belongs to the NOS family.</text>
</comment>
<proteinExistence type="inferred from homology"/>
<keyword evidence="6" id="KW-0479">Metal-binding</keyword>
<dbReference type="InterPro" id="IPR044944">
    <property type="entry name" value="NOS_dom_3"/>
</dbReference>
<dbReference type="GO" id="GO:0010181">
    <property type="term" value="F:FMN binding"/>
    <property type="evidence" value="ECO:0007669"/>
    <property type="project" value="InterPro"/>
</dbReference>
<dbReference type="InterPro" id="IPR008254">
    <property type="entry name" value="Flavodoxin/NO_synth"/>
</dbReference>
<dbReference type="AlphaFoldDB" id="A0A6G1HC86"/>
<dbReference type="PANTHER" id="PTHR43410">
    <property type="entry name" value="NITRIC OXIDE SYNTHASE OXYGENASE"/>
    <property type="match status" value="1"/>
</dbReference>
<feature type="region of interest" description="Disordered" evidence="10">
    <location>
        <begin position="880"/>
        <end position="926"/>
    </location>
</feature>
<dbReference type="InterPro" id="IPR004030">
    <property type="entry name" value="NOS_N"/>
</dbReference>
<dbReference type="Proteomes" id="UP000800041">
    <property type="component" value="Unassembled WGS sequence"/>
</dbReference>
<evidence type="ECO:0000256" key="10">
    <source>
        <dbReference type="SAM" id="MobiDB-lite"/>
    </source>
</evidence>
<name>A0A6G1HC86_9PEZI</name>
<protein>
    <recommendedName>
        <fullName evidence="3">nitric-oxide synthase (NADPH)</fullName>
        <ecNumber evidence="3">1.14.13.39</ecNumber>
    </recommendedName>
</protein>
<dbReference type="Gene3D" id="3.40.50.80">
    <property type="entry name" value="Nucleotide-binding domain of ferredoxin-NADP reductase (FNR) module"/>
    <property type="match status" value="1"/>
</dbReference>
<dbReference type="Gene3D" id="3.40.50.360">
    <property type="match status" value="1"/>
</dbReference>
<evidence type="ECO:0000256" key="7">
    <source>
        <dbReference type="ARBA" id="ARBA00022860"/>
    </source>
</evidence>
<keyword evidence="8" id="KW-0560">Oxidoreductase</keyword>
<dbReference type="Gene3D" id="3.90.340.10">
    <property type="entry name" value="Nitric Oxide Synthase, Chain A, domain 1"/>
    <property type="match status" value="1"/>
</dbReference>
<keyword evidence="13" id="KW-1185">Reference proteome</keyword>
<dbReference type="Pfam" id="PF00258">
    <property type="entry name" value="Flavodoxin_1"/>
    <property type="match status" value="1"/>
</dbReference>
<evidence type="ECO:0000256" key="2">
    <source>
        <dbReference type="ARBA" id="ARBA00006267"/>
    </source>
</evidence>
<accession>A0A6G1HC86</accession>
<keyword evidence="4" id="KW-0349">Heme</keyword>
<evidence type="ECO:0000256" key="3">
    <source>
        <dbReference type="ARBA" id="ARBA00012989"/>
    </source>
</evidence>
<dbReference type="PANTHER" id="PTHR43410:SF1">
    <property type="entry name" value="NITRIC OXIDE SYNTHASE"/>
    <property type="match status" value="1"/>
</dbReference>
<dbReference type="Gene3D" id="1.20.990.10">
    <property type="entry name" value="NADPH-cytochrome p450 Reductase, Chain A, domain 3"/>
    <property type="match status" value="1"/>
</dbReference>
<dbReference type="Pfam" id="PF02898">
    <property type="entry name" value="NO_synthase"/>
    <property type="match status" value="1"/>
</dbReference>
<evidence type="ECO:0000256" key="1">
    <source>
        <dbReference type="ARBA" id="ARBA00001917"/>
    </source>
</evidence>
<dbReference type="InterPro" id="IPR050607">
    <property type="entry name" value="NOS"/>
</dbReference>
<feature type="compositionally biased region" description="Low complexity" evidence="10">
    <location>
        <begin position="902"/>
        <end position="923"/>
    </location>
</feature>
<dbReference type="InterPro" id="IPR044943">
    <property type="entry name" value="NOS_dom_1"/>
</dbReference>
<evidence type="ECO:0000256" key="9">
    <source>
        <dbReference type="ARBA" id="ARBA00023004"/>
    </source>
</evidence>
<dbReference type="Gene3D" id="3.90.440.10">
    <property type="entry name" value="Nitric Oxide Synthase,Heme Domain,Chain A domain 2"/>
    <property type="match status" value="1"/>
</dbReference>
<keyword evidence="5" id="KW-0285">Flavoprotein</keyword>
<dbReference type="Gene3D" id="2.40.30.10">
    <property type="entry name" value="Translation factors"/>
    <property type="match status" value="1"/>
</dbReference>
<evidence type="ECO:0000313" key="13">
    <source>
        <dbReference type="Proteomes" id="UP000800041"/>
    </source>
</evidence>
<dbReference type="InterPro" id="IPR044940">
    <property type="entry name" value="NOS_dom_2"/>
</dbReference>
<evidence type="ECO:0000256" key="6">
    <source>
        <dbReference type="ARBA" id="ARBA00022723"/>
    </source>
</evidence>
<keyword evidence="7" id="KW-0112">Calmodulin-binding</keyword>
<keyword evidence="5" id="KW-0288">FMN</keyword>
<dbReference type="InterPro" id="IPR017938">
    <property type="entry name" value="Riboflavin_synthase-like_b-brl"/>
</dbReference>
<dbReference type="GO" id="GO:0005516">
    <property type="term" value="F:calmodulin binding"/>
    <property type="evidence" value="ECO:0007669"/>
    <property type="project" value="UniProtKB-KW"/>
</dbReference>
<dbReference type="InterPro" id="IPR023173">
    <property type="entry name" value="NADPH_Cyt_P450_Rdtase_alpha"/>
</dbReference>
<dbReference type="SUPFAM" id="SSF63380">
    <property type="entry name" value="Riboflavin synthase domain-like"/>
    <property type="match status" value="1"/>
</dbReference>
<organism evidence="12 13">
    <name type="scientific">Aulographum hederae CBS 113979</name>
    <dbReference type="NCBI Taxonomy" id="1176131"/>
    <lineage>
        <taxon>Eukaryota</taxon>
        <taxon>Fungi</taxon>
        <taxon>Dikarya</taxon>
        <taxon>Ascomycota</taxon>
        <taxon>Pezizomycotina</taxon>
        <taxon>Dothideomycetes</taxon>
        <taxon>Pleosporomycetidae</taxon>
        <taxon>Aulographales</taxon>
        <taxon>Aulographaceae</taxon>
    </lineage>
</organism>
<feature type="domain" description="Flavodoxin-like" evidence="11">
    <location>
        <begin position="466"/>
        <end position="616"/>
    </location>
</feature>
<dbReference type="GO" id="GO:0004517">
    <property type="term" value="F:nitric-oxide synthase activity"/>
    <property type="evidence" value="ECO:0007669"/>
    <property type="project" value="UniProtKB-EC"/>
</dbReference>
<dbReference type="EC" id="1.14.13.39" evidence="3"/>
<dbReference type="GO" id="GO:0046872">
    <property type="term" value="F:metal ion binding"/>
    <property type="evidence" value="ECO:0007669"/>
    <property type="project" value="UniProtKB-KW"/>
</dbReference>
<dbReference type="InterPro" id="IPR029039">
    <property type="entry name" value="Flavoprotein-like_sf"/>
</dbReference>
<evidence type="ECO:0000256" key="8">
    <source>
        <dbReference type="ARBA" id="ARBA00023002"/>
    </source>
</evidence>
<evidence type="ECO:0000259" key="11">
    <source>
        <dbReference type="PROSITE" id="PS50902"/>
    </source>
</evidence>